<gene>
    <name evidence="5" type="primary">LOC108561689</name>
</gene>
<feature type="domain" description="G-patch" evidence="3">
    <location>
        <begin position="433"/>
        <end position="479"/>
    </location>
</feature>
<dbReference type="Proteomes" id="UP000695000">
    <property type="component" value="Unplaced"/>
</dbReference>
<feature type="compositionally biased region" description="Basic and acidic residues" evidence="1">
    <location>
        <begin position="177"/>
        <end position="188"/>
    </location>
</feature>
<dbReference type="PROSITE" id="PS50174">
    <property type="entry name" value="G_PATCH"/>
    <property type="match status" value="1"/>
</dbReference>
<dbReference type="Pfam" id="PF00498">
    <property type="entry name" value="FHA"/>
    <property type="match status" value="1"/>
</dbReference>
<dbReference type="SMART" id="SM00443">
    <property type="entry name" value="G_patch"/>
    <property type="match status" value="1"/>
</dbReference>
<organism evidence="4 5">
    <name type="scientific">Nicrophorus vespilloides</name>
    <name type="common">Boreal carrion beetle</name>
    <dbReference type="NCBI Taxonomy" id="110193"/>
    <lineage>
        <taxon>Eukaryota</taxon>
        <taxon>Metazoa</taxon>
        <taxon>Ecdysozoa</taxon>
        <taxon>Arthropoda</taxon>
        <taxon>Hexapoda</taxon>
        <taxon>Insecta</taxon>
        <taxon>Pterygota</taxon>
        <taxon>Neoptera</taxon>
        <taxon>Endopterygota</taxon>
        <taxon>Coleoptera</taxon>
        <taxon>Polyphaga</taxon>
        <taxon>Staphyliniformia</taxon>
        <taxon>Silphidae</taxon>
        <taxon>Nicrophorinae</taxon>
        <taxon>Nicrophorus</taxon>
    </lineage>
</organism>
<evidence type="ECO:0000313" key="4">
    <source>
        <dbReference type="Proteomes" id="UP000695000"/>
    </source>
</evidence>
<protein>
    <submittedName>
        <fullName evidence="5">Angiogenic factor with G patch and FHA domains 1 isoform X1</fullName>
    </submittedName>
</protein>
<dbReference type="PROSITE" id="PS50006">
    <property type="entry name" value="FHA_DOMAIN"/>
    <property type="match status" value="1"/>
</dbReference>
<dbReference type="SUPFAM" id="SSF49879">
    <property type="entry name" value="SMAD/FHA domain"/>
    <property type="match status" value="1"/>
</dbReference>
<proteinExistence type="predicted"/>
<feature type="region of interest" description="Disordered" evidence="1">
    <location>
        <begin position="177"/>
        <end position="201"/>
    </location>
</feature>
<feature type="domain" description="FHA" evidence="2">
    <location>
        <begin position="260"/>
        <end position="312"/>
    </location>
</feature>
<sequence>MMTAKSNNMRISETSCNENKATRKSKYDISSIVFDQIKDLPEVLELVAKLQACIEKQKRKLVRLKKKLSLGKTKDKIKLKHMYTQTDCDEATNKSIAEEITEAAQQALQKSGFVYEETSGMYYDYNSGYYYNAEYGLYYDGNSGTYLKYNQDTKTYDFHSQVVQNISIERDPKILKSREKRKNQDISHAKRTCRVKGSDQEVEEGECSDGSLVVLSDDENSNSDIDYAKQWPPCMRIIIEESNVESLKQGSLHILTYEGGTLGREGDSHAILIPDINTSKHHLRFSFDRENNTYLISDLGSRNGTYLNGKRISPSKMESDTLQVPHGSRLQVGSVVMLCHVHQGNQTCGHCEPGLLQFKDYTQQDVVQINKIDLHKQQLNKLRKKFGISQAEQGKINPGSGYTDRAQVRRDTVGSQNPHEKTKVASLTESIDSENKGFKMLAKMGWKEGQSLGKDNKGRLEPVELISNPGTSGVGNKRITVDIDKSKIETWTKVQERYNKIPEASNNIFDI</sequence>
<dbReference type="InterPro" id="IPR053027">
    <property type="entry name" value="AGGF1"/>
</dbReference>
<dbReference type="PANTHER" id="PTHR23106:SF24">
    <property type="entry name" value="ANGIOGENIC FACTOR WITH G PATCH AND FHA DOMAINS 1"/>
    <property type="match status" value="1"/>
</dbReference>
<evidence type="ECO:0000259" key="3">
    <source>
        <dbReference type="PROSITE" id="PS50174"/>
    </source>
</evidence>
<dbReference type="RefSeq" id="XP_017775248.1">
    <property type="nucleotide sequence ID" value="XM_017919759.1"/>
</dbReference>
<keyword evidence="4" id="KW-1185">Reference proteome</keyword>
<evidence type="ECO:0000256" key="1">
    <source>
        <dbReference type="SAM" id="MobiDB-lite"/>
    </source>
</evidence>
<accession>A0ABM1MKZ8</accession>
<name>A0ABM1MKZ8_NICVS</name>
<dbReference type="Pfam" id="PF17780">
    <property type="entry name" value="OCRE"/>
    <property type="match status" value="1"/>
</dbReference>
<dbReference type="GeneID" id="108561689"/>
<dbReference type="InterPro" id="IPR000253">
    <property type="entry name" value="FHA_dom"/>
</dbReference>
<dbReference type="InterPro" id="IPR008984">
    <property type="entry name" value="SMAD_FHA_dom_sf"/>
</dbReference>
<dbReference type="SMART" id="SM00240">
    <property type="entry name" value="FHA"/>
    <property type="match status" value="1"/>
</dbReference>
<reference evidence="5" key="1">
    <citation type="submission" date="2025-08" db="UniProtKB">
        <authorList>
            <consortium name="RefSeq"/>
        </authorList>
    </citation>
    <scope>IDENTIFICATION</scope>
    <source>
        <tissue evidence="5">Whole Larva</tissue>
    </source>
</reference>
<dbReference type="Pfam" id="PF01585">
    <property type="entry name" value="G-patch"/>
    <property type="match status" value="1"/>
</dbReference>
<dbReference type="InterPro" id="IPR041591">
    <property type="entry name" value="OCRE"/>
</dbReference>
<dbReference type="CDD" id="cd22686">
    <property type="entry name" value="FHA_AGGF1"/>
    <property type="match status" value="1"/>
</dbReference>
<dbReference type="InterPro" id="IPR000467">
    <property type="entry name" value="G_patch_dom"/>
</dbReference>
<evidence type="ECO:0000259" key="2">
    <source>
        <dbReference type="PROSITE" id="PS50006"/>
    </source>
</evidence>
<dbReference type="Gene3D" id="2.60.200.20">
    <property type="match status" value="1"/>
</dbReference>
<evidence type="ECO:0000313" key="5">
    <source>
        <dbReference type="RefSeq" id="XP_017775248.1"/>
    </source>
</evidence>
<dbReference type="PANTHER" id="PTHR23106">
    <property type="entry name" value="ANGIOGENIC FACTOR WITH G PATCH AND FHA DOMAINS 1"/>
    <property type="match status" value="1"/>
</dbReference>